<dbReference type="AlphaFoldDB" id="A0A2U1LZF7"/>
<gene>
    <name evidence="1" type="ORF">CTI12_AA436540</name>
</gene>
<proteinExistence type="predicted"/>
<evidence type="ECO:0000313" key="1">
    <source>
        <dbReference type="EMBL" id="PWA54344.1"/>
    </source>
</evidence>
<reference evidence="1 2" key="1">
    <citation type="journal article" date="2018" name="Mol. Plant">
        <title>The genome of Artemisia annua provides insight into the evolution of Asteraceae family and artemisinin biosynthesis.</title>
        <authorList>
            <person name="Shen Q."/>
            <person name="Zhang L."/>
            <person name="Liao Z."/>
            <person name="Wang S."/>
            <person name="Yan T."/>
            <person name="Shi P."/>
            <person name="Liu M."/>
            <person name="Fu X."/>
            <person name="Pan Q."/>
            <person name="Wang Y."/>
            <person name="Lv Z."/>
            <person name="Lu X."/>
            <person name="Zhang F."/>
            <person name="Jiang W."/>
            <person name="Ma Y."/>
            <person name="Chen M."/>
            <person name="Hao X."/>
            <person name="Li L."/>
            <person name="Tang Y."/>
            <person name="Lv G."/>
            <person name="Zhou Y."/>
            <person name="Sun X."/>
            <person name="Brodelius P.E."/>
            <person name="Rose J.K.C."/>
            <person name="Tang K."/>
        </authorList>
    </citation>
    <scope>NUCLEOTIDE SEQUENCE [LARGE SCALE GENOMIC DNA]</scope>
    <source>
        <strain evidence="2">cv. Huhao1</strain>
        <tissue evidence="1">Leaf</tissue>
    </source>
</reference>
<name>A0A2U1LZF7_ARTAN</name>
<accession>A0A2U1LZF7</accession>
<sequence>MSVEDVVQMFKYVPQFNEIEVYIEEGISSVEQHLLYMRDSRGKGVLTEDIKDGDVVKESVKAGELCVLEWHGATEIGKEGKQSDTSTRASSSKVGCRDDENLCFVDLDDDKLVIPTPWSDEGKNKIRAKRLSGEYEFRIILFEMEFLINYDEI</sequence>
<keyword evidence="2" id="KW-1185">Reference proteome</keyword>
<organism evidence="1 2">
    <name type="scientific">Artemisia annua</name>
    <name type="common">Sweet wormwood</name>
    <dbReference type="NCBI Taxonomy" id="35608"/>
    <lineage>
        <taxon>Eukaryota</taxon>
        <taxon>Viridiplantae</taxon>
        <taxon>Streptophyta</taxon>
        <taxon>Embryophyta</taxon>
        <taxon>Tracheophyta</taxon>
        <taxon>Spermatophyta</taxon>
        <taxon>Magnoliopsida</taxon>
        <taxon>eudicotyledons</taxon>
        <taxon>Gunneridae</taxon>
        <taxon>Pentapetalae</taxon>
        <taxon>asterids</taxon>
        <taxon>campanulids</taxon>
        <taxon>Asterales</taxon>
        <taxon>Asteraceae</taxon>
        <taxon>Asteroideae</taxon>
        <taxon>Anthemideae</taxon>
        <taxon>Artemisiinae</taxon>
        <taxon>Artemisia</taxon>
    </lineage>
</organism>
<protein>
    <submittedName>
        <fullName evidence="1">Uncharacterized protein</fullName>
    </submittedName>
</protein>
<evidence type="ECO:0000313" key="2">
    <source>
        <dbReference type="Proteomes" id="UP000245207"/>
    </source>
</evidence>
<dbReference type="Proteomes" id="UP000245207">
    <property type="component" value="Unassembled WGS sequence"/>
</dbReference>
<dbReference type="EMBL" id="PKPP01007104">
    <property type="protein sequence ID" value="PWA54344.1"/>
    <property type="molecule type" value="Genomic_DNA"/>
</dbReference>
<comment type="caution">
    <text evidence="1">The sequence shown here is derived from an EMBL/GenBank/DDBJ whole genome shotgun (WGS) entry which is preliminary data.</text>
</comment>